<dbReference type="InterPro" id="IPR011990">
    <property type="entry name" value="TPR-like_helical_dom_sf"/>
</dbReference>
<evidence type="ECO:0000256" key="6">
    <source>
        <dbReference type="SAM" id="MobiDB-lite"/>
    </source>
</evidence>
<dbReference type="RefSeq" id="XP_036630731.1">
    <property type="nucleotide sequence ID" value="XM_036777111.1"/>
</dbReference>
<feature type="domain" description="Pentatricopeptide repeat-containing protein-mitochondrial" evidence="7">
    <location>
        <begin position="277"/>
        <end position="409"/>
    </location>
</feature>
<feature type="region of interest" description="Disordered" evidence="6">
    <location>
        <begin position="25"/>
        <end position="59"/>
    </location>
</feature>
<evidence type="ECO:0000313" key="8">
    <source>
        <dbReference type="EMBL" id="KAF7428359.1"/>
    </source>
</evidence>
<name>A0A8H7DRT9_PLEOS</name>
<dbReference type="NCBIfam" id="TIGR00756">
    <property type="entry name" value="PPR"/>
    <property type="match status" value="1"/>
</dbReference>
<comment type="similarity">
    <text evidence="1">Belongs to the CCM1 family.</text>
</comment>
<evidence type="ECO:0000256" key="1">
    <source>
        <dbReference type="ARBA" id="ARBA00006192"/>
    </source>
</evidence>
<accession>A0A8H7DRT9</accession>
<dbReference type="PROSITE" id="PS51375">
    <property type="entry name" value="PPR"/>
    <property type="match status" value="3"/>
</dbReference>
<comment type="function">
    <text evidence="3">Regulates mitochondrial small subunit maturation by controlling 15S rRNA 5'-end processing. Localizes to the 5' precursor of the 15S rRNA in a position that is subsequently occupied by mS47 in the mature yeast mtSSU. Uses structure and sequence-specific RNA recognition, binding to a single-stranded region of the precursor and specifically recognizing bases -6 to -1. The exchange of Ccm1 for mS47 is coupled to the irreversible removal of precursor rRNA that is accompanied by conformational changes of the mitoribosomal proteins uS5m and mS26. These conformational changes signal completion of 5'-end rRNA processing through protection of the mature 5'-end of the 15S rRNA and stabilization of mS47. The removal of the 5' precursor together with the dissociation of Ccm1 may be catalyzed by the 5'-3' exoribonuclease Pet127. Involved in the specific removal of group I introns in mitochondrial encoded transcripts.</text>
</comment>
<dbReference type="Pfam" id="PF13812">
    <property type="entry name" value="PPR_3"/>
    <property type="match status" value="2"/>
</dbReference>
<proteinExistence type="inferred from homology"/>
<organism evidence="8 9">
    <name type="scientific">Pleurotus ostreatus</name>
    <name type="common">Oyster mushroom</name>
    <name type="synonym">White-rot fungus</name>
    <dbReference type="NCBI Taxonomy" id="5322"/>
    <lineage>
        <taxon>Eukaryota</taxon>
        <taxon>Fungi</taxon>
        <taxon>Dikarya</taxon>
        <taxon>Basidiomycota</taxon>
        <taxon>Agaricomycotina</taxon>
        <taxon>Agaricomycetes</taxon>
        <taxon>Agaricomycetidae</taxon>
        <taxon>Agaricales</taxon>
        <taxon>Pleurotineae</taxon>
        <taxon>Pleurotaceae</taxon>
        <taxon>Pleurotus</taxon>
    </lineage>
</organism>
<feature type="repeat" description="PPR" evidence="5">
    <location>
        <begin position="417"/>
        <end position="451"/>
    </location>
</feature>
<evidence type="ECO:0000259" key="7">
    <source>
        <dbReference type="Pfam" id="PF23276"/>
    </source>
</evidence>
<dbReference type="OrthoDB" id="185373at2759"/>
<feature type="repeat" description="PPR" evidence="5">
    <location>
        <begin position="100"/>
        <end position="134"/>
    </location>
</feature>
<evidence type="ECO:0000256" key="4">
    <source>
        <dbReference type="ARBA" id="ARBA00044511"/>
    </source>
</evidence>
<reference evidence="8" key="1">
    <citation type="submission" date="2019-07" db="EMBL/GenBank/DDBJ databases">
        <authorList>
            <person name="Palmer J.M."/>
        </authorList>
    </citation>
    <scope>NUCLEOTIDE SEQUENCE</scope>
    <source>
        <strain evidence="8">PC9</strain>
    </source>
</reference>
<comment type="subunit">
    <text evidence="4">Binds to mitochondrial small subunit 15S rRNA.</text>
</comment>
<dbReference type="EMBL" id="JACETU010000005">
    <property type="protein sequence ID" value="KAF7428359.1"/>
    <property type="molecule type" value="Genomic_DNA"/>
</dbReference>
<gene>
    <name evidence="8" type="ORF">PC9H_007581</name>
</gene>
<dbReference type="Pfam" id="PF23276">
    <property type="entry name" value="TPR_24"/>
    <property type="match status" value="1"/>
</dbReference>
<dbReference type="InterPro" id="IPR002885">
    <property type="entry name" value="PPR_rpt"/>
</dbReference>
<dbReference type="AlphaFoldDB" id="A0A8H7DRT9"/>
<dbReference type="PANTHER" id="PTHR47447:SF17">
    <property type="entry name" value="OS12G0638900 PROTEIN"/>
    <property type="match status" value="1"/>
</dbReference>
<keyword evidence="9" id="KW-1185">Reference proteome</keyword>
<evidence type="ECO:0000313" key="9">
    <source>
        <dbReference type="Proteomes" id="UP000623687"/>
    </source>
</evidence>
<protein>
    <recommendedName>
        <fullName evidence="7">Pentatricopeptide repeat-containing protein-mitochondrial domain-containing protein</fullName>
    </recommendedName>
</protein>
<dbReference type="VEuPathDB" id="FungiDB:PC9H_007581"/>
<dbReference type="GeneID" id="59377399"/>
<evidence type="ECO:0000256" key="2">
    <source>
        <dbReference type="ARBA" id="ARBA00022737"/>
    </source>
</evidence>
<dbReference type="Proteomes" id="UP000623687">
    <property type="component" value="Unassembled WGS sequence"/>
</dbReference>
<dbReference type="InterPro" id="IPR057027">
    <property type="entry name" value="TPR_mt"/>
</dbReference>
<evidence type="ECO:0000256" key="3">
    <source>
        <dbReference type="ARBA" id="ARBA00044493"/>
    </source>
</evidence>
<sequence length="563" mass="63139">MLPSTSRNFLRRVQPCKRRIAACQRRHLSQSAAAHPPQNPNSRADRPLPRQNDVGFQRTQTRTTAAQFTAALDRLSTQQAKFPDCLAIATQMKAAGIQPDLYVYNSLLRSAAEVGLGQEAWAIVEDMQASEVAPDKYSYLYLARAQRFRDSNFMWNVWDAQAASGIEPSIQTYSHILERFVLSDRLEFAIQFLHFMRTQGQEPELRAAQAMVIKAAKNGFPRLALDLLDSFEANTTRRLDHEAWMNCLISSAESLYAEGVARCWAVIVQELHLVPDEGLCLAVLHTAARNGLPDLATDALRVLKVIGCQWQEFHFAPVVESFVRAGRIKEAFTTLDIMRKSDIPPVPETSLPILHAISEDTQTIDNAWNLIEQMHKEGSPIDAAALNTIIQATSGIGDLQRAIGIYKSFEEYSIKPDIHTFNFLLEGCIAVGHRELGDRLLADLKEAKLKPDRETYINMVLLCLTQETYEDAFFYLEEMKTAKHKPPMLVYEAIIRRCLAAGDVRYQIAVDELKETGYQLSGSLRREIAMVTEEAKKQSQTQPNASVGLDGAAQRFIETGGLV</sequence>
<dbReference type="Gene3D" id="1.25.40.10">
    <property type="entry name" value="Tetratricopeptide repeat domain"/>
    <property type="match status" value="3"/>
</dbReference>
<feature type="repeat" description="PPR" evidence="5">
    <location>
        <begin position="311"/>
        <end position="345"/>
    </location>
</feature>
<comment type="caution">
    <text evidence="8">The sequence shown here is derived from an EMBL/GenBank/DDBJ whole genome shotgun (WGS) entry which is preliminary data.</text>
</comment>
<evidence type="ECO:0000256" key="5">
    <source>
        <dbReference type="PROSITE-ProRule" id="PRU00708"/>
    </source>
</evidence>
<dbReference type="PANTHER" id="PTHR47447">
    <property type="entry name" value="OS03G0856100 PROTEIN"/>
    <property type="match status" value="1"/>
</dbReference>
<keyword evidence="2" id="KW-0677">Repeat</keyword>